<comment type="similarity">
    <text evidence="1 4">Belongs to the ketopantoate reductase family.</text>
</comment>
<sequence>MRIVVIGAGGIGGWLGARLAAAGEDVGFLVHGATLEALRAGGLTLLGPDGETVARAERPLASDDASSLLDALGGHPDAVLVTTKVDAIADLGPALRTLTGPETTVISTQNGVDAPHLLADVVGAEHVVPGVARVYAQAVERGTIALRSGLESLQVGESDGSRSPRVDRLVAALRVAGLRSSTPDSILAELWRKAAFVVPQGGLGAAVDAPISELRTTYRDAYRAMIQEIVDVAAAQGHALAAPGEAPYADQVLAFADEQPADATTSMQRDIAAGLPSELDAQVGAVRRAGDDAGAPTPVHDVVAGVLGPREAAARG</sequence>
<accession>A0A109W2V2</accession>
<comment type="function">
    <text evidence="4">Catalyzes the NADPH-dependent reduction of ketopantoate into pantoic acid.</text>
</comment>
<keyword evidence="4" id="KW-0566">Pantothenate biosynthesis</keyword>
<protein>
    <recommendedName>
        <fullName evidence="4">2-dehydropantoate 2-reductase</fullName>
        <ecNumber evidence="4">1.1.1.169</ecNumber>
    </recommendedName>
    <alternativeName>
        <fullName evidence="4">Ketopantoate reductase</fullName>
    </alternativeName>
</protein>
<dbReference type="InterPro" id="IPR036291">
    <property type="entry name" value="NAD(P)-bd_dom_sf"/>
</dbReference>
<dbReference type="SUPFAM" id="SSF48179">
    <property type="entry name" value="6-phosphogluconate dehydrogenase C-terminal domain-like"/>
    <property type="match status" value="1"/>
</dbReference>
<dbReference type="InterPro" id="IPR051402">
    <property type="entry name" value="KPR-Related"/>
</dbReference>
<comment type="catalytic activity">
    <reaction evidence="4">
        <text>(R)-pantoate + NADP(+) = 2-dehydropantoate + NADPH + H(+)</text>
        <dbReference type="Rhea" id="RHEA:16233"/>
        <dbReference type="ChEBI" id="CHEBI:11561"/>
        <dbReference type="ChEBI" id="CHEBI:15378"/>
        <dbReference type="ChEBI" id="CHEBI:15980"/>
        <dbReference type="ChEBI" id="CHEBI:57783"/>
        <dbReference type="ChEBI" id="CHEBI:58349"/>
        <dbReference type="EC" id="1.1.1.169"/>
    </reaction>
</comment>
<feature type="domain" description="Ketopantoate reductase C-terminal" evidence="6">
    <location>
        <begin position="186"/>
        <end position="308"/>
    </location>
</feature>
<dbReference type="EC" id="1.1.1.169" evidence="4"/>
<dbReference type="SUPFAM" id="SSF51735">
    <property type="entry name" value="NAD(P)-binding Rossmann-fold domains"/>
    <property type="match status" value="1"/>
</dbReference>
<dbReference type="InterPro" id="IPR003710">
    <property type="entry name" value="ApbA"/>
</dbReference>
<dbReference type="GO" id="GO:0015940">
    <property type="term" value="P:pantothenate biosynthetic process"/>
    <property type="evidence" value="ECO:0007669"/>
    <property type="project" value="UniProtKB-UniPathway"/>
</dbReference>
<dbReference type="InterPro" id="IPR013752">
    <property type="entry name" value="KPA_reductase"/>
</dbReference>
<dbReference type="PANTHER" id="PTHR21708:SF26">
    <property type="entry name" value="2-DEHYDROPANTOATE 2-REDUCTASE"/>
    <property type="match status" value="1"/>
</dbReference>
<dbReference type="AlphaFoldDB" id="A0A109W2V2"/>
<dbReference type="GO" id="GO:0005737">
    <property type="term" value="C:cytoplasm"/>
    <property type="evidence" value="ECO:0007669"/>
    <property type="project" value="TreeGrafter"/>
</dbReference>
<proteinExistence type="inferred from homology"/>
<reference evidence="8" key="1">
    <citation type="submission" date="2016-02" db="EMBL/GenBank/DDBJ databases">
        <authorList>
            <person name="Holder M.E."/>
            <person name="Ajami N.J."/>
            <person name="Petrosino J.F."/>
        </authorList>
    </citation>
    <scope>NUCLEOTIDE SEQUENCE [LARGE SCALE GENOMIC DNA]</scope>
    <source>
        <strain evidence="8">CCUG 36733</strain>
    </source>
</reference>
<dbReference type="GO" id="GO:0008677">
    <property type="term" value="F:2-dehydropantoate 2-reductase activity"/>
    <property type="evidence" value="ECO:0007669"/>
    <property type="project" value="UniProtKB-EC"/>
</dbReference>
<keyword evidence="2 4" id="KW-0521">NADP</keyword>
<dbReference type="NCBIfam" id="NF005091">
    <property type="entry name" value="PRK06522.2-2"/>
    <property type="match status" value="1"/>
</dbReference>
<evidence type="ECO:0000259" key="5">
    <source>
        <dbReference type="Pfam" id="PF02558"/>
    </source>
</evidence>
<dbReference type="InterPro" id="IPR013332">
    <property type="entry name" value="KPR_N"/>
</dbReference>
<feature type="domain" description="Ketopantoate reductase N-terminal" evidence="5">
    <location>
        <begin position="3"/>
        <end position="159"/>
    </location>
</feature>
<dbReference type="Gene3D" id="1.10.1040.10">
    <property type="entry name" value="N-(1-d-carboxylethyl)-l-norvaline Dehydrogenase, domain 2"/>
    <property type="match status" value="1"/>
</dbReference>
<dbReference type="UniPathway" id="UPA00028">
    <property type="reaction ID" value="UER00004"/>
</dbReference>
<evidence type="ECO:0000256" key="1">
    <source>
        <dbReference type="ARBA" id="ARBA00007870"/>
    </source>
</evidence>
<keyword evidence="3 4" id="KW-0560">Oxidoreductase</keyword>
<gene>
    <name evidence="7" type="ORF">AXF14_09100</name>
</gene>
<evidence type="ECO:0000313" key="7">
    <source>
        <dbReference type="EMBL" id="AMD87711.1"/>
    </source>
</evidence>
<dbReference type="EMBL" id="CP014228">
    <property type="protein sequence ID" value="AMD87711.1"/>
    <property type="molecule type" value="Genomic_DNA"/>
</dbReference>
<dbReference type="KEGG" id="ard:AXF14_09100"/>
<evidence type="ECO:0000259" key="6">
    <source>
        <dbReference type="Pfam" id="PF08546"/>
    </source>
</evidence>
<dbReference type="InterPro" id="IPR013328">
    <property type="entry name" value="6PGD_dom2"/>
</dbReference>
<evidence type="ECO:0000256" key="2">
    <source>
        <dbReference type="ARBA" id="ARBA00022857"/>
    </source>
</evidence>
<dbReference type="OrthoDB" id="9796561at2"/>
<comment type="pathway">
    <text evidence="4">Cofactor biosynthesis; (R)-pantothenate biosynthesis; (R)-pantoate from 3-methyl-2-oxobutanoate: step 2/2.</text>
</comment>
<dbReference type="InterPro" id="IPR008927">
    <property type="entry name" value="6-PGluconate_DH-like_C_sf"/>
</dbReference>
<dbReference type="Proteomes" id="UP000065220">
    <property type="component" value="Chromosome"/>
</dbReference>
<dbReference type="Pfam" id="PF02558">
    <property type="entry name" value="ApbA"/>
    <property type="match status" value="1"/>
</dbReference>
<evidence type="ECO:0000313" key="8">
    <source>
        <dbReference type="Proteomes" id="UP000065220"/>
    </source>
</evidence>
<dbReference type="STRING" id="111015.AXF14_09100"/>
<dbReference type="NCBIfam" id="TIGR00745">
    <property type="entry name" value="apbA_panE"/>
    <property type="match status" value="1"/>
</dbReference>
<dbReference type="Gene3D" id="3.40.50.720">
    <property type="entry name" value="NAD(P)-binding Rossmann-like Domain"/>
    <property type="match status" value="1"/>
</dbReference>
<dbReference type="Pfam" id="PF08546">
    <property type="entry name" value="ApbA_C"/>
    <property type="match status" value="1"/>
</dbReference>
<name>A0A109W2V2_ACTRD</name>
<organism evidence="7 8">
    <name type="scientific">Actinomyces radicidentis</name>
    <dbReference type="NCBI Taxonomy" id="111015"/>
    <lineage>
        <taxon>Bacteria</taxon>
        <taxon>Bacillati</taxon>
        <taxon>Actinomycetota</taxon>
        <taxon>Actinomycetes</taxon>
        <taxon>Actinomycetales</taxon>
        <taxon>Actinomycetaceae</taxon>
        <taxon>Actinomyces</taxon>
    </lineage>
</organism>
<dbReference type="RefSeq" id="WP_067942684.1">
    <property type="nucleotide sequence ID" value="NZ_CP014228.1"/>
</dbReference>
<evidence type="ECO:0000256" key="3">
    <source>
        <dbReference type="ARBA" id="ARBA00023002"/>
    </source>
</evidence>
<keyword evidence="8" id="KW-1185">Reference proteome</keyword>
<evidence type="ECO:0000256" key="4">
    <source>
        <dbReference type="RuleBase" id="RU362068"/>
    </source>
</evidence>
<dbReference type="PANTHER" id="PTHR21708">
    <property type="entry name" value="PROBABLE 2-DEHYDROPANTOATE 2-REDUCTASE"/>
    <property type="match status" value="1"/>
</dbReference>